<protein>
    <submittedName>
        <fullName evidence="2">Uncharacterized protein</fullName>
    </submittedName>
</protein>
<keyword evidence="3" id="KW-1185">Reference proteome</keyword>
<evidence type="ECO:0000313" key="3">
    <source>
        <dbReference type="Proteomes" id="UP000026960"/>
    </source>
</evidence>
<dbReference type="PaxDb" id="65489-OBART03G33010.1"/>
<reference evidence="2" key="1">
    <citation type="journal article" date="2009" name="Rice">
        <title>De Novo Next Generation Sequencing of Plant Genomes.</title>
        <authorList>
            <person name="Rounsley S."/>
            <person name="Marri P.R."/>
            <person name="Yu Y."/>
            <person name="He R."/>
            <person name="Sisneros N."/>
            <person name="Goicoechea J.L."/>
            <person name="Lee S.J."/>
            <person name="Angelova A."/>
            <person name="Kudrna D."/>
            <person name="Luo M."/>
            <person name="Affourtit J."/>
            <person name="Desany B."/>
            <person name="Knight J."/>
            <person name="Niazi F."/>
            <person name="Egholm M."/>
            <person name="Wing R.A."/>
        </authorList>
    </citation>
    <scope>NUCLEOTIDE SEQUENCE [LARGE SCALE GENOMIC DNA]</scope>
    <source>
        <strain evidence="2">cv. IRGC 105608</strain>
    </source>
</reference>
<dbReference type="Gramene" id="OBART03G33010.1">
    <property type="protein sequence ID" value="OBART03G33010.1"/>
    <property type="gene ID" value="OBART03G33010"/>
</dbReference>
<feature type="region of interest" description="Disordered" evidence="1">
    <location>
        <begin position="88"/>
        <end position="111"/>
    </location>
</feature>
<proteinExistence type="predicted"/>
<feature type="region of interest" description="Disordered" evidence="1">
    <location>
        <begin position="1"/>
        <end position="60"/>
    </location>
</feature>
<dbReference type="EnsemblPlants" id="OBART03G33010.1">
    <property type="protein sequence ID" value="OBART03G33010.1"/>
    <property type="gene ID" value="OBART03G33010"/>
</dbReference>
<evidence type="ECO:0000313" key="2">
    <source>
        <dbReference type="EnsemblPlants" id="OBART03G33010.1"/>
    </source>
</evidence>
<sequence length="274" mass="28324">MRPSRRLPWETRAAKPSRPSPPSYLPRRRGRQSRRLARTAAAGLAAAATPAGDLSLSGHSWRGAPTTGRWWPLDPGCSGRIWWGGTGRATAAAGDGEGGSNGGGEGDGEGRCVRRRPMVLAGGGDGVDREREGGCGDPCAATARFSAAVSPRSAPLGRIWRRRWWSRQLAAATTADDADRGLSGDVADGDSEAAAGSGGCSRRRWLASVAAATAADLPAAGDCRAKAQSWFLRVPTDGGDGFSITSLLEDVILASLTGRSRLGPFVGLVAVGHA</sequence>
<feature type="compositionally biased region" description="Low complexity" evidence="1">
    <location>
        <begin position="38"/>
        <end position="52"/>
    </location>
</feature>
<organism evidence="2">
    <name type="scientific">Oryza barthii</name>
    <dbReference type="NCBI Taxonomy" id="65489"/>
    <lineage>
        <taxon>Eukaryota</taxon>
        <taxon>Viridiplantae</taxon>
        <taxon>Streptophyta</taxon>
        <taxon>Embryophyta</taxon>
        <taxon>Tracheophyta</taxon>
        <taxon>Spermatophyta</taxon>
        <taxon>Magnoliopsida</taxon>
        <taxon>Liliopsida</taxon>
        <taxon>Poales</taxon>
        <taxon>Poaceae</taxon>
        <taxon>BOP clade</taxon>
        <taxon>Oryzoideae</taxon>
        <taxon>Oryzeae</taxon>
        <taxon>Oryzinae</taxon>
        <taxon>Oryza</taxon>
    </lineage>
</organism>
<dbReference type="AlphaFoldDB" id="A0A0D3FNN6"/>
<reference evidence="2" key="2">
    <citation type="submission" date="2015-03" db="UniProtKB">
        <authorList>
            <consortium name="EnsemblPlants"/>
        </authorList>
    </citation>
    <scope>IDENTIFICATION</scope>
</reference>
<name>A0A0D3FNN6_9ORYZ</name>
<evidence type="ECO:0000256" key="1">
    <source>
        <dbReference type="SAM" id="MobiDB-lite"/>
    </source>
</evidence>
<feature type="region of interest" description="Disordered" evidence="1">
    <location>
        <begin position="177"/>
        <end position="198"/>
    </location>
</feature>
<accession>A0A0D3FNN6</accession>
<feature type="compositionally biased region" description="Gly residues" evidence="1">
    <location>
        <begin position="95"/>
        <end position="105"/>
    </location>
</feature>
<feature type="compositionally biased region" description="Basic residues" evidence="1">
    <location>
        <begin position="26"/>
        <end position="37"/>
    </location>
</feature>
<dbReference type="Proteomes" id="UP000026960">
    <property type="component" value="Chromosome 3"/>
</dbReference>
<dbReference type="HOGENOM" id="CLU_088737_0_0_1"/>